<protein>
    <submittedName>
        <fullName evidence="1">Uncharacterized protein</fullName>
    </submittedName>
</protein>
<accession>A0A5B7JZ85</accession>
<organism evidence="1 2">
    <name type="scientific">Portunus trituberculatus</name>
    <name type="common">Swimming crab</name>
    <name type="synonym">Neptunus trituberculatus</name>
    <dbReference type="NCBI Taxonomy" id="210409"/>
    <lineage>
        <taxon>Eukaryota</taxon>
        <taxon>Metazoa</taxon>
        <taxon>Ecdysozoa</taxon>
        <taxon>Arthropoda</taxon>
        <taxon>Crustacea</taxon>
        <taxon>Multicrustacea</taxon>
        <taxon>Malacostraca</taxon>
        <taxon>Eumalacostraca</taxon>
        <taxon>Eucarida</taxon>
        <taxon>Decapoda</taxon>
        <taxon>Pleocyemata</taxon>
        <taxon>Brachyura</taxon>
        <taxon>Eubrachyura</taxon>
        <taxon>Portunoidea</taxon>
        <taxon>Portunidae</taxon>
        <taxon>Portuninae</taxon>
        <taxon>Portunus</taxon>
    </lineage>
</organism>
<reference evidence="1 2" key="1">
    <citation type="submission" date="2019-05" db="EMBL/GenBank/DDBJ databases">
        <title>Another draft genome of Portunus trituberculatus and its Hox gene families provides insights of decapod evolution.</title>
        <authorList>
            <person name="Jeong J.-H."/>
            <person name="Song I."/>
            <person name="Kim S."/>
            <person name="Choi T."/>
            <person name="Kim D."/>
            <person name="Ryu S."/>
            <person name="Kim W."/>
        </authorList>
    </citation>
    <scope>NUCLEOTIDE SEQUENCE [LARGE SCALE GENOMIC DNA]</scope>
    <source>
        <tissue evidence="1">Muscle</tissue>
    </source>
</reference>
<dbReference type="Proteomes" id="UP000324222">
    <property type="component" value="Unassembled WGS sequence"/>
</dbReference>
<evidence type="ECO:0000313" key="2">
    <source>
        <dbReference type="Proteomes" id="UP000324222"/>
    </source>
</evidence>
<dbReference type="AlphaFoldDB" id="A0A5B7JZ85"/>
<keyword evidence="2" id="KW-1185">Reference proteome</keyword>
<gene>
    <name evidence="1" type="ORF">E2C01_095053</name>
</gene>
<proteinExistence type="predicted"/>
<comment type="caution">
    <text evidence="1">The sequence shown here is derived from an EMBL/GenBank/DDBJ whole genome shotgun (WGS) entry which is preliminary data.</text>
</comment>
<name>A0A5B7JZ85_PORTR</name>
<dbReference type="EMBL" id="VSRR010119147">
    <property type="protein sequence ID" value="MPC99626.1"/>
    <property type="molecule type" value="Genomic_DNA"/>
</dbReference>
<evidence type="ECO:0000313" key="1">
    <source>
        <dbReference type="EMBL" id="MPC99626.1"/>
    </source>
</evidence>
<sequence>MAARQTGWRKCWKHRSLPHSRVRRAAVGNLSWLSS</sequence>